<dbReference type="GO" id="GO:0003735">
    <property type="term" value="F:structural constituent of ribosome"/>
    <property type="evidence" value="ECO:0007669"/>
    <property type="project" value="InterPro"/>
</dbReference>
<keyword evidence="5" id="KW-1185">Reference proteome</keyword>
<evidence type="ECO:0000256" key="1">
    <source>
        <dbReference type="ARBA" id="ARBA00008431"/>
    </source>
</evidence>
<dbReference type="AlphaFoldDB" id="A0A9P8VJG7"/>
<comment type="similarity">
    <text evidence="1">Belongs to the eukaryotic ribosomal protein eL32 family.</text>
</comment>
<keyword evidence="3" id="KW-0687">Ribonucleoprotein</keyword>
<organism evidence="4 5">
    <name type="scientific">Plectosphaerella plurivora</name>
    <dbReference type="NCBI Taxonomy" id="936078"/>
    <lineage>
        <taxon>Eukaryota</taxon>
        <taxon>Fungi</taxon>
        <taxon>Dikarya</taxon>
        <taxon>Ascomycota</taxon>
        <taxon>Pezizomycotina</taxon>
        <taxon>Sordariomycetes</taxon>
        <taxon>Hypocreomycetidae</taxon>
        <taxon>Glomerellales</taxon>
        <taxon>Plectosphaerellaceae</taxon>
        <taxon>Plectosphaerella</taxon>
    </lineage>
</organism>
<keyword evidence="2 4" id="KW-0689">Ribosomal protein</keyword>
<evidence type="ECO:0000313" key="5">
    <source>
        <dbReference type="Proteomes" id="UP000770015"/>
    </source>
</evidence>
<accession>A0A9P8VJG7</accession>
<protein>
    <submittedName>
        <fullName evidence="4">60S ribosomal protein L32</fullName>
    </submittedName>
</protein>
<evidence type="ECO:0000256" key="3">
    <source>
        <dbReference type="ARBA" id="ARBA00023274"/>
    </source>
</evidence>
<dbReference type="InterPro" id="IPR001515">
    <property type="entry name" value="Ribosomal_eL32"/>
</dbReference>
<name>A0A9P8VJG7_9PEZI</name>
<dbReference type="SMART" id="SM01393">
    <property type="entry name" value="Ribosomal_L32e"/>
    <property type="match status" value="1"/>
</dbReference>
<dbReference type="InterPro" id="IPR036351">
    <property type="entry name" value="Ribosomal_eL32_sf"/>
</dbReference>
<proteinExistence type="inferred from homology"/>
<dbReference type="Proteomes" id="UP000770015">
    <property type="component" value="Unassembled WGS sequence"/>
</dbReference>
<dbReference type="EMBL" id="JAGSXJ010000003">
    <property type="protein sequence ID" value="KAH6693843.1"/>
    <property type="molecule type" value="Genomic_DNA"/>
</dbReference>
<gene>
    <name evidence="4" type="ORF">F5X68DRAFT_47396</name>
</gene>
<reference evidence="4" key="1">
    <citation type="journal article" date="2021" name="Nat. Commun.">
        <title>Genetic determinants of endophytism in the Arabidopsis root mycobiome.</title>
        <authorList>
            <person name="Mesny F."/>
            <person name="Miyauchi S."/>
            <person name="Thiergart T."/>
            <person name="Pickel B."/>
            <person name="Atanasova L."/>
            <person name="Karlsson M."/>
            <person name="Huettel B."/>
            <person name="Barry K.W."/>
            <person name="Haridas S."/>
            <person name="Chen C."/>
            <person name="Bauer D."/>
            <person name="Andreopoulos W."/>
            <person name="Pangilinan J."/>
            <person name="LaButti K."/>
            <person name="Riley R."/>
            <person name="Lipzen A."/>
            <person name="Clum A."/>
            <person name="Drula E."/>
            <person name="Henrissat B."/>
            <person name="Kohler A."/>
            <person name="Grigoriev I.V."/>
            <person name="Martin F.M."/>
            <person name="Hacquard S."/>
        </authorList>
    </citation>
    <scope>NUCLEOTIDE SEQUENCE</scope>
    <source>
        <strain evidence="4">MPI-SDFR-AT-0117</strain>
    </source>
</reference>
<dbReference type="SUPFAM" id="SSF52042">
    <property type="entry name" value="Ribosomal protein L32e"/>
    <property type="match status" value="1"/>
</dbReference>
<dbReference type="InterPro" id="IPR018263">
    <property type="entry name" value="Ribosomal_eL32_CS"/>
</dbReference>
<dbReference type="PROSITE" id="PS00580">
    <property type="entry name" value="RIBOSOMAL_L32E"/>
    <property type="match status" value="1"/>
</dbReference>
<dbReference type="Pfam" id="PF01655">
    <property type="entry name" value="Ribosomal_L32e"/>
    <property type="match status" value="1"/>
</dbReference>
<sequence>MVAAKKHVPIVKKRTQRFKRHQSDRFMRVDPSWRKPKGIDNRVRRRFRGTAPMPSIGYGSNKKTKYMMPSGHKAFLVNNVNDVDLLLMHNRTFAAEIAHAVSSRKRIDIIARAKQLGVKVTNAKARVTTEV</sequence>
<comment type="caution">
    <text evidence="4">The sequence shown here is derived from an EMBL/GenBank/DDBJ whole genome shotgun (WGS) entry which is preliminary data.</text>
</comment>
<dbReference type="GO" id="GO:0022625">
    <property type="term" value="C:cytosolic large ribosomal subunit"/>
    <property type="evidence" value="ECO:0007669"/>
    <property type="project" value="TreeGrafter"/>
</dbReference>
<dbReference type="GO" id="GO:0006412">
    <property type="term" value="P:translation"/>
    <property type="evidence" value="ECO:0007669"/>
    <property type="project" value="InterPro"/>
</dbReference>
<dbReference type="PANTHER" id="PTHR23413">
    <property type="entry name" value="60S RIBOSOMAL PROTEIN L32 AND DNA-DIRECTED RNA POLYMERASE II, SUBUNIT N"/>
    <property type="match status" value="1"/>
</dbReference>
<evidence type="ECO:0000313" key="4">
    <source>
        <dbReference type="EMBL" id="KAH6693843.1"/>
    </source>
</evidence>
<dbReference type="PANTHER" id="PTHR23413:SF1">
    <property type="entry name" value="RIBOSOMAL PROTEIN L32"/>
    <property type="match status" value="1"/>
</dbReference>
<evidence type="ECO:0000256" key="2">
    <source>
        <dbReference type="ARBA" id="ARBA00022980"/>
    </source>
</evidence>
<dbReference type="OrthoDB" id="268693at2759"/>
<dbReference type="CDD" id="cd00513">
    <property type="entry name" value="Ribosomal_L32_L32e"/>
    <property type="match status" value="1"/>
</dbReference>